<sequence length="244" mass="25872">MHGSGWPDNELEHVLGAALGQADAGARILEVLGRSQVWVPLPRGGGPDHASLDLPTMLIGGQAYVPVYSSEAQFRVCAGPAMDFAVAPAVEFARGLPPQLGIALNPEGAVGVPLPPPAVAELCRTGRTPLDGPATGGRVRLFEPDWQHDPVDFLAAATEEFRALGVVTAAHRCLASVEGGEPQLYIGVQLAGWDPEARSAPLEALGRALTRVPPPWPVQLILLDAAQDPVVDYIRERVRPFYLP</sequence>
<evidence type="ECO:0000259" key="1">
    <source>
        <dbReference type="Pfam" id="PF07179"/>
    </source>
</evidence>
<reference evidence="4" key="1">
    <citation type="journal article" date="2019" name="Int. J. Syst. Evol. Microbiol.">
        <title>The Global Catalogue of Microorganisms (GCM) 10K type strain sequencing project: providing services to taxonomists for standard genome sequencing and annotation.</title>
        <authorList>
            <consortium name="The Broad Institute Genomics Platform"/>
            <consortium name="The Broad Institute Genome Sequencing Center for Infectious Disease"/>
            <person name="Wu L."/>
            <person name="Ma J."/>
        </authorList>
    </citation>
    <scope>NUCLEOTIDE SEQUENCE [LARGE SCALE GENOMIC DNA]</scope>
    <source>
        <strain evidence="4">JCM 4738</strain>
    </source>
</reference>
<dbReference type="EMBL" id="BMVP01000002">
    <property type="protein sequence ID" value="GHB49099.1"/>
    <property type="molecule type" value="Genomic_DNA"/>
</dbReference>
<dbReference type="RefSeq" id="WP_190183519.1">
    <property type="nucleotide sequence ID" value="NZ_BMVP01000002.1"/>
</dbReference>
<evidence type="ECO:0000313" key="3">
    <source>
        <dbReference type="EMBL" id="GHB49099.1"/>
    </source>
</evidence>
<dbReference type="InterPro" id="IPR009839">
    <property type="entry name" value="SseB_N"/>
</dbReference>
<gene>
    <name evidence="3" type="ORF">GCM10010347_18750</name>
</gene>
<dbReference type="InterPro" id="IPR027945">
    <property type="entry name" value="SseB_C"/>
</dbReference>
<name>A0ABQ3EP12_9ACTN</name>
<organism evidence="3 4">
    <name type="scientific">Streptomyces cirratus</name>
    <dbReference type="NCBI Taxonomy" id="68187"/>
    <lineage>
        <taxon>Bacteria</taxon>
        <taxon>Bacillati</taxon>
        <taxon>Actinomycetota</taxon>
        <taxon>Actinomycetes</taxon>
        <taxon>Kitasatosporales</taxon>
        <taxon>Streptomycetaceae</taxon>
        <taxon>Streptomyces</taxon>
    </lineage>
</organism>
<protein>
    <submittedName>
        <fullName evidence="3">Enhanced serine sensitivity protein SseB</fullName>
    </submittedName>
</protein>
<dbReference type="Pfam" id="PF07179">
    <property type="entry name" value="SseB"/>
    <property type="match status" value="1"/>
</dbReference>
<feature type="domain" description="SseB protein C-terminal" evidence="2">
    <location>
        <begin position="134"/>
        <end position="242"/>
    </location>
</feature>
<feature type="domain" description="SseB protein N-terminal" evidence="1">
    <location>
        <begin position="11"/>
        <end position="120"/>
    </location>
</feature>
<comment type="caution">
    <text evidence="3">The sequence shown here is derived from an EMBL/GenBank/DDBJ whole genome shotgun (WGS) entry which is preliminary data.</text>
</comment>
<keyword evidence="4" id="KW-1185">Reference proteome</keyword>
<dbReference type="Pfam" id="PF14581">
    <property type="entry name" value="SseB_C"/>
    <property type="match status" value="1"/>
</dbReference>
<evidence type="ECO:0000259" key="2">
    <source>
        <dbReference type="Pfam" id="PF14581"/>
    </source>
</evidence>
<dbReference type="Proteomes" id="UP000642673">
    <property type="component" value="Unassembled WGS sequence"/>
</dbReference>
<accession>A0ABQ3EP12</accession>
<evidence type="ECO:0000313" key="4">
    <source>
        <dbReference type="Proteomes" id="UP000642673"/>
    </source>
</evidence>
<proteinExistence type="predicted"/>